<organism evidence="2">
    <name type="scientific">Treponema denticola OTK</name>
    <dbReference type="NCBI Taxonomy" id="999434"/>
    <lineage>
        <taxon>Bacteria</taxon>
        <taxon>Pseudomonadati</taxon>
        <taxon>Spirochaetota</taxon>
        <taxon>Spirochaetia</taxon>
        <taxon>Spirochaetales</taxon>
        <taxon>Treponemataceae</taxon>
        <taxon>Treponema</taxon>
    </lineage>
</organism>
<dbReference type="EMBL" id="AGDY01000009">
    <property type="protein sequence ID" value="EMB20709.1"/>
    <property type="molecule type" value="Genomic_DNA"/>
</dbReference>
<protein>
    <submittedName>
        <fullName evidence="2">Uncharacterized protein</fullName>
    </submittedName>
</protein>
<keyword evidence="1" id="KW-1133">Transmembrane helix</keyword>
<dbReference type="AlphaFoldDB" id="A0A0F6MMX3"/>
<evidence type="ECO:0000313" key="2">
    <source>
        <dbReference type="EMBL" id="EMB20709.1"/>
    </source>
</evidence>
<gene>
    <name evidence="2" type="ORF">HMPREF9723_02169</name>
</gene>
<accession>A0A0F6MMX3</accession>
<evidence type="ECO:0000256" key="1">
    <source>
        <dbReference type="SAM" id="Phobius"/>
    </source>
</evidence>
<keyword evidence="1" id="KW-0472">Membrane</keyword>
<name>A0A0F6MMX3_TREDN</name>
<reference evidence="2" key="1">
    <citation type="submission" date="2012-01" db="EMBL/GenBank/DDBJ databases">
        <title>The Genome Sequence of Treponema denticola OTK.</title>
        <authorList>
            <consortium name="The Broad Institute Genome Sequencing Platform"/>
            <person name="Earl A."/>
            <person name="Ward D."/>
            <person name="Feldgarden M."/>
            <person name="Gevers D."/>
            <person name="Blanton J.M."/>
            <person name="Fenno C.J."/>
            <person name="Baranova O.V."/>
            <person name="Mathney J."/>
            <person name="Dewhirst F.E."/>
            <person name="Izard J."/>
            <person name="Young S.K."/>
            <person name="Zeng Q."/>
            <person name="Gargeya S."/>
            <person name="Fitzgerald M."/>
            <person name="Haas B."/>
            <person name="Abouelleil A."/>
            <person name="Alvarado L."/>
            <person name="Arachchi H.M."/>
            <person name="Berlin A."/>
            <person name="Chapman S.B."/>
            <person name="Gearin G."/>
            <person name="Goldberg J."/>
            <person name="Griggs A."/>
            <person name="Gujja S."/>
            <person name="Hansen M."/>
            <person name="Heiman D."/>
            <person name="Howarth C."/>
            <person name="Larimer J."/>
            <person name="Lui A."/>
            <person name="MacDonald P.J.P."/>
            <person name="McCowen C."/>
            <person name="Montmayeur A."/>
            <person name="Murphy C."/>
            <person name="Neiman D."/>
            <person name="Pearson M."/>
            <person name="Priest M."/>
            <person name="Roberts A."/>
            <person name="Saif S."/>
            <person name="Shea T."/>
            <person name="Sisk P."/>
            <person name="Stolte C."/>
            <person name="Sykes S."/>
            <person name="Wortman J."/>
            <person name="Nusbaum C."/>
            <person name="Birren B."/>
        </authorList>
    </citation>
    <scope>NUCLEOTIDE SEQUENCE [LARGE SCALE GENOMIC DNA]</scope>
    <source>
        <strain evidence="2">OTK</strain>
    </source>
</reference>
<proteinExistence type="predicted"/>
<keyword evidence="1" id="KW-0812">Transmembrane</keyword>
<dbReference type="Proteomes" id="UP000011701">
    <property type="component" value="Chromosome"/>
</dbReference>
<comment type="caution">
    <text evidence="2">The sequence shown here is derived from an EMBL/GenBank/DDBJ whole genome shotgun (WGS) entry which is preliminary data.</text>
</comment>
<dbReference type="HOGENOM" id="CLU_3223399_0_0_12"/>
<sequence>MKKVISTIIIIIFLLLALPYIFMFGFNLISNAIGYYLLNDKQAI</sequence>
<feature type="transmembrane region" description="Helical" evidence="1">
    <location>
        <begin position="7"/>
        <end position="29"/>
    </location>
</feature>